<protein>
    <submittedName>
        <fullName evidence="1">Uncharacterized protein</fullName>
    </submittedName>
</protein>
<dbReference type="EMBL" id="LR797100">
    <property type="protein sequence ID" value="CAB4186486.1"/>
    <property type="molecule type" value="Genomic_DNA"/>
</dbReference>
<accession>A0A6J5NX49</accession>
<dbReference type="GO" id="GO:0006281">
    <property type="term" value="P:DNA repair"/>
    <property type="evidence" value="ECO:0007669"/>
    <property type="project" value="InterPro"/>
</dbReference>
<dbReference type="Gene3D" id="3.30.1330.70">
    <property type="entry name" value="Holliday junction resolvase RusA"/>
    <property type="match status" value="1"/>
</dbReference>
<dbReference type="GO" id="GO:0006310">
    <property type="term" value="P:DNA recombination"/>
    <property type="evidence" value="ECO:0007669"/>
    <property type="project" value="InterPro"/>
</dbReference>
<evidence type="ECO:0000313" key="1">
    <source>
        <dbReference type="EMBL" id="CAB4163352.1"/>
    </source>
</evidence>
<dbReference type="GO" id="GO:0000287">
    <property type="term" value="F:magnesium ion binding"/>
    <property type="evidence" value="ECO:0007669"/>
    <property type="project" value="InterPro"/>
</dbReference>
<dbReference type="EMBL" id="LR796745">
    <property type="protein sequence ID" value="CAB4163352.1"/>
    <property type="molecule type" value="Genomic_DNA"/>
</dbReference>
<reference evidence="1" key="1">
    <citation type="submission" date="2020-04" db="EMBL/GenBank/DDBJ databases">
        <authorList>
            <person name="Chiriac C."/>
            <person name="Salcher M."/>
            <person name="Ghai R."/>
            <person name="Kavagutti S V."/>
        </authorList>
    </citation>
    <scope>NUCLEOTIDE SEQUENCE</scope>
</reference>
<sequence length="134" mass="15227">MSLSYAREVPVIQLQLPFPPSELSPNKRLHWAALAKAKANYRTKCHLLTRDQHPEKAKYGQDFDLTMVFVPPDRRLYDRDNLIARMKSGLDGMCDALGIDDNQFMSVTARLSKDSLGGFVQVSIHPNFGENYDD</sequence>
<proteinExistence type="predicted"/>
<dbReference type="SUPFAM" id="SSF103084">
    <property type="entry name" value="Holliday junction resolvase RusA"/>
    <property type="match status" value="1"/>
</dbReference>
<organism evidence="1">
    <name type="scientific">uncultured Caudovirales phage</name>
    <dbReference type="NCBI Taxonomy" id="2100421"/>
    <lineage>
        <taxon>Viruses</taxon>
        <taxon>Duplodnaviria</taxon>
        <taxon>Heunggongvirae</taxon>
        <taxon>Uroviricota</taxon>
        <taxon>Caudoviricetes</taxon>
        <taxon>Peduoviridae</taxon>
        <taxon>Maltschvirus</taxon>
        <taxon>Maltschvirus maltsch</taxon>
    </lineage>
</organism>
<dbReference type="InterPro" id="IPR036614">
    <property type="entry name" value="RusA-like_sf"/>
</dbReference>
<name>A0A6J5NX49_9CAUD</name>
<evidence type="ECO:0000313" key="2">
    <source>
        <dbReference type="EMBL" id="CAB4186486.1"/>
    </source>
</evidence>
<gene>
    <name evidence="2" type="ORF">UFOVP1148_3</name>
    <name evidence="1" type="ORF">UFOVP809_18</name>
</gene>